<dbReference type="PANTHER" id="PTHR20857">
    <property type="entry name" value="THIAMINE-PHOSPHATE PYROPHOSPHORYLASE"/>
    <property type="match status" value="1"/>
</dbReference>
<dbReference type="Pfam" id="PF02581">
    <property type="entry name" value="TMP-TENI"/>
    <property type="match status" value="1"/>
</dbReference>
<evidence type="ECO:0000313" key="13">
    <source>
        <dbReference type="EMBL" id="MDQ0443204.1"/>
    </source>
</evidence>
<organism evidence="13 14">
    <name type="scientific">Methylobacterium persicinum</name>
    <dbReference type="NCBI Taxonomy" id="374426"/>
    <lineage>
        <taxon>Bacteria</taxon>
        <taxon>Pseudomonadati</taxon>
        <taxon>Pseudomonadota</taxon>
        <taxon>Alphaproteobacteria</taxon>
        <taxon>Hyphomicrobiales</taxon>
        <taxon>Methylobacteriaceae</taxon>
        <taxon>Methylobacterium</taxon>
    </lineage>
</organism>
<keyword evidence="2 9" id="KW-0808">Transferase</keyword>
<gene>
    <name evidence="9" type="primary">thiE</name>
    <name evidence="13" type="ORF">QO016_002702</name>
</gene>
<evidence type="ECO:0000256" key="10">
    <source>
        <dbReference type="RuleBase" id="RU003826"/>
    </source>
</evidence>
<comment type="cofactor">
    <cofactor evidence="9">
        <name>Mg(2+)</name>
        <dbReference type="ChEBI" id="CHEBI:18420"/>
    </cofactor>
    <text evidence="9">Binds 1 Mg(2+) ion per subunit.</text>
</comment>
<keyword evidence="4 9" id="KW-0460">Magnesium</keyword>
<evidence type="ECO:0000259" key="12">
    <source>
        <dbReference type="Pfam" id="PF02581"/>
    </source>
</evidence>
<feature type="domain" description="Thiamine phosphate synthase/TenI" evidence="12">
    <location>
        <begin position="30"/>
        <end position="210"/>
    </location>
</feature>
<feature type="binding site" evidence="9">
    <location>
        <position position="153"/>
    </location>
    <ligand>
        <name>4-amino-2-methyl-5-(diphosphooxymethyl)pyrimidine</name>
        <dbReference type="ChEBI" id="CHEBI:57841"/>
    </ligand>
</feature>
<evidence type="ECO:0000256" key="5">
    <source>
        <dbReference type="ARBA" id="ARBA00022977"/>
    </source>
</evidence>
<evidence type="ECO:0000256" key="8">
    <source>
        <dbReference type="ARBA" id="ARBA00047883"/>
    </source>
</evidence>
<feature type="binding site" evidence="9">
    <location>
        <begin position="150"/>
        <end position="152"/>
    </location>
    <ligand>
        <name>2-[(2R,5Z)-2-carboxy-4-methylthiazol-5(2H)-ylidene]ethyl phosphate</name>
        <dbReference type="ChEBI" id="CHEBI:62899"/>
    </ligand>
</feature>
<comment type="pathway">
    <text evidence="1 9 11">Cofactor biosynthesis; thiamine diphosphate biosynthesis; thiamine phosphate from 4-amino-2-methyl-5-diphosphomethylpyrimidine and 4-methyl-5-(2-phosphoethyl)-thiazole: step 1/1.</text>
</comment>
<dbReference type="Proteomes" id="UP001236369">
    <property type="component" value="Unassembled WGS sequence"/>
</dbReference>
<keyword evidence="5 9" id="KW-0784">Thiamine biosynthesis</keyword>
<dbReference type="EC" id="2.5.1.3" evidence="9"/>
<evidence type="ECO:0000256" key="4">
    <source>
        <dbReference type="ARBA" id="ARBA00022842"/>
    </source>
</evidence>
<keyword evidence="3 9" id="KW-0479">Metal-binding</keyword>
<feature type="binding site" evidence="9">
    <location>
        <position position="105"/>
    </location>
    <ligand>
        <name>Mg(2+)</name>
        <dbReference type="ChEBI" id="CHEBI:18420"/>
    </ligand>
</feature>
<protein>
    <recommendedName>
        <fullName evidence="9">Thiamine-phosphate synthase</fullName>
        <shortName evidence="9">TP synthase</shortName>
        <shortName evidence="9">TPS</shortName>
        <ecNumber evidence="9">2.5.1.3</ecNumber>
    </recommendedName>
    <alternativeName>
        <fullName evidence="9">Thiamine-phosphate pyrophosphorylase</fullName>
        <shortName evidence="9">TMP pyrophosphorylase</shortName>
        <shortName evidence="9">TMP-PPase</shortName>
    </alternativeName>
</protein>
<evidence type="ECO:0000313" key="14">
    <source>
        <dbReference type="Proteomes" id="UP001236369"/>
    </source>
</evidence>
<feature type="binding site" evidence="9">
    <location>
        <position position="85"/>
    </location>
    <ligand>
        <name>4-amino-2-methyl-5-(diphosphooxymethyl)pyrimidine</name>
        <dbReference type="ChEBI" id="CHEBI:57841"/>
    </ligand>
</feature>
<comment type="similarity">
    <text evidence="9 10">Belongs to the thiamine-phosphate synthase family.</text>
</comment>
<dbReference type="HAMAP" id="MF_00097">
    <property type="entry name" value="TMP_synthase"/>
    <property type="match status" value="1"/>
</dbReference>
<reference evidence="13 14" key="1">
    <citation type="submission" date="2023-07" db="EMBL/GenBank/DDBJ databases">
        <title>Genomic Encyclopedia of Type Strains, Phase IV (KMG-IV): sequencing the most valuable type-strain genomes for metagenomic binning, comparative biology and taxonomic classification.</title>
        <authorList>
            <person name="Goeker M."/>
        </authorList>
    </citation>
    <scope>NUCLEOTIDE SEQUENCE [LARGE SCALE GENOMIC DNA]</scope>
    <source>
        <strain evidence="13 14">DSM 19562</strain>
    </source>
</reference>
<dbReference type="InterPro" id="IPR022998">
    <property type="entry name" value="ThiamineP_synth_TenI"/>
</dbReference>
<name>A0ABU0HNX7_9HYPH</name>
<accession>A0ABU0HNX7</accession>
<dbReference type="NCBIfam" id="TIGR00693">
    <property type="entry name" value="thiE"/>
    <property type="match status" value="1"/>
</dbReference>
<comment type="catalytic activity">
    <reaction evidence="7 9 10">
        <text>2-(2-carboxy-4-methylthiazol-5-yl)ethyl phosphate + 4-amino-2-methyl-5-(diphosphooxymethyl)pyrimidine + 2 H(+) = thiamine phosphate + CO2 + diphosphate</text>
        <dbReference type="Rhea" id="RHEA:47848"/>
        <dbReference type="ChEBI" id="CHEBI:15378"/>
        <dbReference type="ChEBI" id="CHEBI:16526"/>
        <dbReference type="ChEBI" id="CHEBI:33019"/>
        <dbReference type="ChEBI" id="CHEBI:37575"/>
        <dbReference type="ChEBI" id="CHEBI:57841"/>
        <dbReference type="ChEBI" id="CHEBI:62890"/>
        <dbReference type="EC" id="2.5.1.3"/>
    </reaction>
</comment>
<keyword evidence="14" id="KW-1185">Reference proteome</keyword>
<feature type="binding site" evidence="9">
    <location>
        <position position="187"/>
    </location>
    <ligand>
        <name>2-[(2R,5Z)-2-carboxy-4-methylthiazol-5(2H)-ylidene]ethyl phosphate</name>
        <dbReference type="ChEBI" id="CHEBI:62899"/>
    </ligand>
</feature>
<proteinExistence type="inferred from homology"/>
<dbReference type="PANTHER" id="PTHR20857:SF15">
    <property type="entry name" value="THIAMINE-PHOSPHATE SYNTHASE"/>
    <property type="match status" value="1"/>
</dbReference>
<feature type="binding site" evidence="9">
    <location>
        <begin position="53"/>
        <end position="57"/>
    </location>
    <ligand>
        <name>4-amino-2-methyl-5-(diphosphooxymethyl)pyrimidine</name>
        <dbReference type="ChEBI" id="CHEBI:57841"/>
    </ligand>
</feature>
<evidence type="ECO:0000256" key="6">
    <source>
        <dbReference type="ARBA" id="ARBA00047334"/>
    </source>
</evidence>
<evidence type="ECO:0000256" key="3">
    <source>
        <dbReference type="ARBA" id="ARBA00022723"/>
    </source>
</evidence>
<feature type="binding site" evidence="9">
    <location>
        <position position="124"/>
    </location>
    <ligand>
        <name>4-amino-2-methyl-5-(diphosphooxymethyl)pyrimidine</name>
        <dbReference type="ChEBI" id="CHEBI:57841"/>
    </ligand>
</feature>
<evidence type="ECO:0000256" key="2">
    <source>
        <dbReference type="ARBA" id="ARBA00022679"/>
    </source>
</evidence>
<evidence type="ECO:0000256" key="1">
    <source>
        <dbReference type="ARBA" id="ARBA00005165"/>
    </source>
</evidence>
<dbReference type="GO" id="GO:0004789">
    <property type="term" value="F:thiamine-phosphate diphosphorylase activity"/>
    <property type="evidence" value="ECO:0007669"/>
    <property type="project" value="UniProtKB-EC"/>
</dbReference>
<evidence type="ECO:0000256" key="9">
    <source>
        <dbReference type="HAMAP-Rule" id="MF_00097"/>
    </source>
</evidence>
<evidence type="ECO:0000256" key="11">
    <source>
        <dbReference type="RuleBase" id="RU004253"/>
    </source>
</evidence>
<evidence type="ECO:0000256" key="7">
    <source>
        <dbReference type="ARBA" id="ARBA00047851"/>
    </source>
</evidence>
<dbReference type="RefSeq" id="WP_238249068.1">
    <property type="nucleotide sequence ID" value="NZ_BPQX01000026.1"/>
</dbReference>
<sequence>MEAGGLTGRAQAGARSVDLRLYGLLDTGLSGGDGATLARLGVEAAAGGCTLLQYREKDIADARATVERLRAIRSALGGQVPLLVNDRVDLALAAGADGVHLGQSDLHPADARRLLGPDAIIGLTVKTAAQADELYRLPIDYACIGGVFATTSKDNPDPPVGLDGLSRILFRARLARGPGLPVGAIAGIGPDNAAAVIAAGADGVAVISALFGTEPVRRNAQDLRARIDAALERRRPAR</sequence>
<feature type="binding site" evidence="9">
    <location>
        <position position="86"/>
    </location>
    <ligand>
        <name>Mg(2+)</name>
        <dbReference type="ChEBI" id="CHEBI:18420"/>
    </ligand>
</feature>
<feature type="binding site" evidence="9">
    <location>
        <begin position="207"/>
        <end position="208"/>
    </location>
    <ligand>
        <name>2-[(2R,5Z)-2-carboxy-4-methylthiazol-5(2H)-ylidene]ethyl phosphate</name>
        <dbReference type="ChEBI" id="CHEBI:62899"/>
    </ligand>
</feature>
<comment type="catalytic activity">
    <reaction evidence="8 9 10">
        <text>2-[(2R,5Z)-2-carboxy-4-methylthiazol-5(2H)-ylidene]ethyl phosphate + 4-amino-2-methyl-5-(diphosphooxymethyl)pyrimidine + 2 H(+) = thiamine phosphate + CO2 + diphosphate</text>
        <dbReference type="Rhea" id="RHEA:47844"/>
        <dbReference type="ChEBI" id="CHEBI:15378"/>
        <dbReference type="ChEBI" id="CHEBI:16526"/>
        <dbReference type="ChEBI" id="CHEBI:33019"/>
        <dbReference type="ChEBI" id="CHEBI:37575"/>
        <dbReference type="ChEBI" id="CHEBI:57841"/>
        <dbReference type="ChEBI" id="CHEBI:62899"/>
        <dbReference type="EC" id="2.5.1.3"/>
    </reaction>
</comment>
<dbReference type="EMBL" id="JAUSVV010000005">
    <property type="protein sequence ID" value="MDQ0443204.1"/>
    <property type="molecule type" value="Genomic_DNA"/>
</dbReference>
<comment type="function">
    <text evidence="9">Condenses 4-methyl-5-(beta-hydroxyethyl)thiazole monophosphate (THZ-P) and 2-methyl-4-amino-5-hydroxymethyl pyrimidine pyrophosphate (HMP-PP) to form thiamine monophosphate (TMP).</text>
</comment>
<dbReference type="InterPro" id="IPR013785">
    <property type="entry name" value="Aldolase_TIM"/>
</dbReference>
<comment type="caution">
    <text evidence="13">The sequence shown here is derived from an EMBL/GenBank/DDBJ whole genome shotgun (WGS) entry which is preliminary data.</text>
</comment>
<dbReference type="Gene3D" id="3.20.20.70">
    <property type="entry name" value="Aldolase class I"/>
    <property type="match status" value="1"/>
</dbReference>
<dbReference type="InterPro" id="IPR036206">
    <property type="entry name" value="ThiamineP_synth_sf"/>
</dbReference>
<dbReference type="InterPro" id="IPR034291">
    <property type="entry name" value="TMP_synthase"/>
</dbReference>
<comment type="catalytic activity">
    <reaction evidence="6 9 10">
        <text>4-methyl-5-(2-phosphooxyethyl)-thiazole + 4-amino-2-methyl-5-(diphosphooxymethyl)pyrimidine + H(+) = thiamine phosphate + diphosphate</text>
        <dbReference type="Rhea" id="RHEA:22328"/>
        <dbReference type="ChEBI" id="CHEBI:15378"/>
        <dbReference type="ChEBI" id="CHEBI:33019"/>
        <dbReference type="ChEBI" id="CHEBI:37575"/>
        <dbReference type="ChEBI" id="CHEBI:57841"/>
        <dbReference type="ChEBI" id="CHEBI:58296"/>
        <dbReference type="EC" id="2.5.1.3"/>
    </reaction>
</comment>
<dbReference type="CDD" id="cd00564">
    <property type="entry name" value="TMP_TenI"/>
    <property type="match status" value="1"/>
</dbReference>
<dbReference type="SUPFAM" id="SSF51391">
    <property type="entry name" value="Thiamin phosphate synthase"/>
    <property type="match status" value="1"/>
</dbReference>